<keyword evidence="2" id="KW-1185">Reference proteome</keyword>
<accession>A0ACC1PRV0</accession>
<evidence type="ECO:0000313" key="2">
    <source>
        <dbReference type="Proteomes" id="UP001143856"/>
    </source>
</evidence>
<dbReference type="EMBL" id="JAPDGR010000047">
    <property type="protein sequence ID" value="KAJ2997771.1"/>
    <property type="molecule type" value="Genomic_DNA"/>
</dbReference>
<comment type="caution">
    <text evidence="1">The sequence shown here is derived from an EMBL/GenBank/DDBJ whole genome shotgun (WGS) entry which is preliminary data.</text>
</comment>
<protein>
    <submittedName>
        <fullName evidence="1">Uncharacterized protein</fullName>
    </submittedName>
</protein>
<gene>
    <name evidence="1" type="ORF">NUW58_g547</name>
</gene>
<organism evidence="1 2">
    <name type="scientific">Xylaria curta</name>
    <dbReference type="NCBI Taxonomy" id="42375"/>
    <lineage>
        <taxon>Eukaryota</taxon>
        <taxon>Fungi</taxon>
        <taxon>Dikarya</taxon>
        <taxon>Ascomycota</taxon>
        <taxon>Pezizomycotina</taxon>
        <taxon>Sordariomycetes</taxon>
        <taxon>Xylariomycetidae</taxon>
        <taxon>Xylariales</taxon>
        <taxon>Xylariaceae</taxon>
        <taxon>Xylaria</taxon>
    </lineage>
</organism>
<reference evidence="1" key="1">
    <citation type="submission" date="2022-10" db="EMBL/GenBank/DDBJ databases">
        <title>Genome Sequence of Xylaria curta.</title>
        <authorList>
            <person name="Buettner E."/>
        </authorList>
    </citation>
    <scope>NUCLEOTIDE SEQUENCE</scope>
    <source>
        <strain evidence="1">Babe10</strain>
    </source>
</reference>
<evidence type="ECO:0000313" key="1">
    <source>
        <dbReference type="EMBL" id="KAJ2997771.1"/>
    </source>
</evidence>
<dbReference type="Proteomes" id="UP001143856">
    <property type="component" value="Unassembled WGS sequence"/>
</dbReference>
<sequence length="271" mass="29869">MALTADRLALLNDEYLSASETSEESEPSPAKRLQRAKASVYAHMRSLGTLGREGSRILRNDELYLAGPNDVQFRDIDRNTQDVDNLEFWEAKDQFLKDQFRRLYDQLNPLMRQSRELGIGNPQIVHSGAIPRAEMIRGLVGDWASSVENPGLVAPGAKSDDLPVSPPLSGLVAVPVEREGRPTKRKAAFVVRAAALAVIRVGGKTPLCVLPAKPPRLGPGRQEAGRRCEPKFPLVPRIIETLQDEALALRLYLRKGMADEALGAARRLLSH</sequence>
<proteinExistence type="predicted"/>
<name>A0ACC1PRV0_9PEZI</name>